<dbReference type="PANTHER" id="PTHR47235:SF1">
    <property type="entry name" value="BLR6548 PROTEIN"/>
    <property type="match status" value="1"/>
</dbReference>
<dbReference type="Proteomes" id="UP000503336">
    <property type="component" value="Chromosome"/>
</dbReference>
<dbReference type="EMBL" id="CP049056">
    <property type="protein sequence ID" value="QIE57546.1"/>
    <property type="molecule type" value="Genomic_DNA"/>
</dbReference>
<dbReference type="Pfam" id="PF13458">
    <property type="entry name" value="Peripla_BP_6"/>
    <property type="match status" value="1"/>
</dbReference>
<feature type="domain" description="Leucine-binding protein" evidence="4">
    <location>
        <begin position="29"/>
        <end position="389"/>
    </location>
</feature>
<reference evidence="5 6" key="1">
    <citation type="submission" date="2020-02" db="EMBL/GenBank/DDBJ databases">
        <title>complete genome sequence of Rhodobacteraceae bacterium.</title>
        <authorList>
            <person name="Park J."/>
            <person name="Kim Y.-S."/>
            <person name="Kim K.-H."/>
        </authorList>
    </citation>
    <scope>NUCLEOTIDE SEQUENCE [LARGE SCALE GENOMIC DNA]</scope>
    <source>
        <strain evidence="5 6">RR4-56</strain>
    </source>
</reference>
<dbReference type="PANTHER" id="PTHR47235">
    <property type="entry name" value="BLR6548 PROTEIN"/>
    <property type="match status" value="1"/>
</dbReference>
<dbReference type="RefSeq" id="WP_165102672.1">
    <property type="nucleotide sequence ID" value="NZ_CP049056.1"/>
</dbReference>
<proteinExistence type="inferred from homology"/>
<evidence type="ECO:0000256" key="2">
    <source>
        <dbReference type="ARBA" id="ARBA00022729"/>
    </source>
</evidence>
<organism evidence="5 6">
    <name type="scientific">Pikeienuella piscinae</name>
    <dbReference type="NCBI Taxonomy" id="2748098"/>
    <lineage>
        <taxon>Bacteria</taxon>
        <taxon>Pseudomonadati</taxon>
        <taxon>Pseudomonadota</taxon>
        <taxon>Alphaproteobacteria</taxon>
        <taxon>Rhodobacterales</taxon>
        <taxon>Paracoccaceae</taxon>
        <taxon>Pikeienuella</taxon>
    </lineage>
</organism>
<accession>A0A7M3T6B5</accession>
<evidence type="ECO:0000256" key="3">
    <source>
        <dbReference type="SAM" id="SignalP"/>
    </source>
</evidence>
<dbReference type="SUPFAM" id="SSF53822">
    <property type="entry name" value="Periplasmic binding protein-like I"/>
    <property type="match status" value="1"/>
</dbReference>
<keyword evidence="6" id="KW-1185">Reference proteome</keyword>
<name>A0A7M3T6B5_9RHOB</name>
<evidence type="ECO:0000313" key="6">
    <source>
        <dbReference type="Proteomes" id="UP000503336"/>
    </source>
</evidence>
<sequence>MKLSRLSAITAAALLAASPALADLVFPSLSYRTGAYAASGIPFADGYADYFTLVNERDGGIGGVKARVPECETGYNTEKGVECYESTKGEGDGALLYQPLSTGITYQLIPKVSADGIPMHSMGYGRTSAANGKVFEWVFTYPTNYWAGASVAVKYILNENGGDISGKNIALLYHNSAYGKEPIRTLEELAKKHGFSLTLLPIDAPGQEQKSQWLQIRRERPDYVLFWGWGVMNQVAIQEAANIRYPMENFIGIWWSGAEPDVIPAGAGADGYKALAFFGTGDDWPIFDDIRKYVVDAGKAAGAGDNIGSVGYNRGLYAAMLAVEATKTAQELSGEKNITAAMMRDGMEALEITEEKLTALGLAGFGPTFKVTCANHGGPGLGAIQQWDADAQTWSIITDFVEPDMDVLQPLIDEDSAAYAAENGIEPRSCD</sequence>
<dbReference type="Gene3D" id="3.40.50.2300">
    <property type="match status" value="2"/>
</dbReference>
<dbReference type="CDD" id="cd06334">
    <property type="entry name" value="PBP1_ABC_ligand_binding-like"/>
    <property type="match status" value="1"/>
</dbReference>
<feature type="chain" id="PRO_5029768247" evidence="3">
    <location>
        <begin position="23"/>
        <end position="431"/>
    </location>
</feature>
<dbReference type="InterPro" id="IPR028082">
    <property type="entry name" value="Peripla_BP_I"/>
</dbReference>
<dbReference type="KEGG" id="hdh:G5B40_20095"/>
<dbReference type="AlphaFoldDB" id="A0A7M3T6B5"/>
<comment type="similarity">
    <text evidence="1">Belongs to the leucine-binding protein family.</text>
</comment>
<evidence type="ECO:0000259" key="4">
    <source>
        <dbReference type="Pfam" id="PF13458"/>
    </source>
</evidence>
<dbReference type="InterPro" id="IPR028081">
    <property type="entry name" value="Leu-bd"/>
</dbReference>
<evidence type="ECO:0000313" key="5">
    <source>
        <dbReference type="EMBL" id="QIE57546.1"/>
    </source>
</evidence>
<protein>
    <submittedName>
        <fullName evidence="5">ABC transporter substrate-binding protein</fullName>
    </submittedName>
</protein>
<gene>
    <name evidence="5" type="ORF">G5B40_20095</name>
</gene>
<evidence type="ECO:0000256" key="1">
    <source>
        <dbReference type="ARBA" id="ARBA00010062"/>
    </source>
</evidence>
<keyword evidence="2 3" id="KW-0732">Signal</keyword>
<feature type="signal peptide" evidence="3">
    <location>
        <begin position="1"/>
        <end position="22"/>
    </location>
</feature>